<dbReference type="AlphaFoldDB" id="F8QFQ2"/>
<sequence>MNLLQFDQQRNKTNRDNANGYCAWLYTSFRNTMCWLTPPSYLIHIMALASNGLLAR</sequence>
<dbReference type="Proteomes" id="UP000008063">
    <property type="component" value="Unassembled WGS sequence"/>
</dbReference>
<protein>
    <submittedName>
        <fullName evidence="1">Uncharacterized protein</fullName>
    </submittedName>
</protein>
<dbReference type="InParanoid" id="F8QFQ2"/>
<gene>
    <name evidence="1" type="ORF">SERLA73DRAFT_127160</name>
</gene>
<evidence type="ECO:0000313" key="1">
    <source>
        <dbReference type="EMBL" id="EGN92886.1"/>
    </source>
</evidence>
<proteinExistence type="predicted"/>
<reference evidence="2" key="1">
    <citation type="journal article" date="2011" name="Science">
        <title>The plant cell wall-decomposing machinery underlies the functional diversity of forest fungi.</title>
        <authorList>
            <person name="Eastwood D.C."/>
            <person name="Floudas D."/>
            <person name="Binder M."/>
            <person name="Majcherczyk A."/>
            <person name="Schneider P."/>
            <person name="Aerts A."/>
            <person name="Asiegbu F.O."/>
            <person name="Baker S.E."/>
            <person name="Barry K."/>
            <person name="Bendiksby M."/>
            <person name="Blumentritt M."/>
            <person name="Coutinho P.M."/>
            <person name="Cullen D."/>
            <person name="de Vries R.P."/>
            <person name="Gathman A."/>
            <person name="Goodell B."/>
            <person name="Henrissat B."/>
            <person name="Ihrmark K."/>
            <person name="Kauserud H."/>
            <person name="Kohler A."/>
            <person name="LaButti K."/>
            <person name="Lapidus A."/>
            <person name="Lavin J.L."/>
            <person name="Lee Y.-H."/>
            <person name="Lindquist E."/>
            <person name="Lilly W."/>
            <person name="Lucas S."/>
            <person name="Morin E."/>
            <person name="Murat C."/>
            <person name="Oguiza J.A."/>
            <person name="Park J."/>
            <person name="Pisabarro A.G."/>
            <person name="Riley R."/>
            <person name="Rosling A."/>
            <person name="Salamov A."/>
            <person name="Schmidt O."/>
            <person name="Schmutz J."/>
            <person name="Skrede I."/>
            <person name="Stenlid J."/>
            <person name="Wiebenga A."/>
            <person name="Xie X."/>
            <person name="Kuees U."/>
            <person name="Hibbett D.S."/>
            <person name="Hoffmeister D."/>
            <person name="Hoegberg N."/>
            <person name="Martin F."/>
            <person name="Grigoriev I.V."/>
            <person name="Watkinson S.C."/>
        </authorList>
    </citation>
    <scope>NUCLEOTIDE SEQUENCE [LARGE SCALE GENOMIC DNA]</scope>
    <source>
        <strain evidence="2">strain S7.3</strain>
    </source>
</reference>
<accession>F8QFQ2</accession>
<name>F8QFQ2_SERL3</name>
<dbReference type="HOGENOM" id="CLU_3015616_0_0_1"/>
<evidence type="ECO:0000313" key="2">
    <source>
        <dbReference type="Proteomes" id="UP000008063"/>
    </source>
</evidence>
<keyword evidence="2" id="KW-1185">Reference proteome</keyword>
<dbReference type="EMBL" id="GL945497">
    <property type="protein sequence ID" value="EGN92886.1"/>
    <property type="molecule type" value="Genomic_DNA"/>
</dbReference>
<organism evidence="2">
    <name type="scientific">Serpula lacrymans var. lacrymans (strain S7.3)</name>
    <name type="common">Dry rot fungus</name>
    <dbReference type="NCBI Taxonomy" id="936435"/>
    <lineage>
        <taxon>Eukaryota</taxon>
        <taxon>Fungi</taxon>
        <taxon>Dikarya</taxon>
        <taxon>Basidiomycota</taxon>
        <taxon>Agaricomycotina</taxon>
        <taxon>Agaricomycetes</taxon>
        <taxon>Agaricomycetidae</taxon>
        <taxon>Boletales</taxon>
        <taxon>Coniophorineae</taxon>
        <taxon>Serpulaceae</taxon>
        <taxon>Serpula</taxon>
    </lineage>
</organism>